<dbReference type="InterPro" id="IPR051556">
    <property type="entry name" value="N-term/lysine_N-AcTrnsfr"/>
</dbReference>
<dbReference type="EMBL" id="MDAL01000007">
    <property type="protein sequence ID" value="PMN94440.1"/>
    <property type="molecule type" value="Genomic_DNA"/>
</dbReference>
<evidence type="ECO:0000259" key="3">
    <source>
        <dbReference type="PROSITE" id="PS51186"/>
    </source>
</evidence>
<keyword evidence="1 4" id="KW-0808">Transferase</keyword>
<evidence type="ECO:0000313" key="5">
    <source>
        <dbReference type="Proteomes" id="UP000235387"/>
    </source>
</evidence>
<dbReference type="PROSITE" id="PS51186">
    <property type="entry name" value="GNAT"/>
    <property type="match status" value="1"/>
</dbReference>
<reference evidence="5" key="1">
    <citation type="submission" date="2016-07" db="EMBL/GenBank/DDBJ databases">
        <title>Nontailed viruses are major unrecognized killers of bacteria in the ocean.</title>
        <authorList>
            <person name="Kauffman K."/>
            <person name="Hussain F."/>
            <person name="Yang J."/>
            <person name="Arevalo P."/>
            <person name="Brown J."/>
            <person name="Cutler M."/>
            <person name="Kelly L."/>
            <person name="Polz M.F."/>
        </authorList>
    </citation>
    <scope>NUCLEOTIDE SEQUENCE [LARGE SCALE GENOMIC DNA]</scope>
    <source>
        <strain evidence="5">10N.261.45.A10</strain>
    </source>
</reference>
<feature type="domain" description="N-acetyltransferase" evidence="3">
    <location>
        <begin position="3"/>
        <end position="168"/>
    </location>
</feature>
<accession>A0A2N7LFX6</accession>
<organism evidence="4 5">
    <name type="scientific">Enterovibrio norvegicus</name>
    <dbReference type="NCBI Taxonomy" id="188144"/>
    <lineage>
        <taxon>Bacteria</taxon>
        <taxon>Pseudomonadati</taxon>
        <taxon>Pseudomonadota</taxon>
        <taxon>Gammaproteobacteria</taxon>
        <taxon>Vibrionales</taxon>
        <taxon>Vibrionaceae</taxon>
        <taxon>Enterovibrio</taxon>
    </lineage>
</organism>
<comment type="caution">
    <text evidence="4">The sequence shown here is derived from an EMBL/GenBank/DDBJ whole genome shotgun (WGS) entry which is preliminary data.</text>
</comment>
<dbReference type="GO" id="GO:0016747">
    <property type="term" value="F:acyltransferase activity, transferring groups other than amino-acyl groups"/>
    <property type="evidence" value="ECO:0007669"/>
    <property type="project" value="InterPro"/>
</dbReference>
<dbReference type="AlphaFoldDB" id="A0A2N7LFX6"/>
<dbReference type="PANTHER" id="PTHR42919">
    <property type="entry name" value="N-ALPHA-ACETYLTRANSFERASE"/>
    <property type="match status" value="1"/>
</dbReference>
<protein>
    <submittedName>
        <fullName evidence="4">Histone acetyltransferase</fullName>
    </submittedName>
</protein>
<dbReference type="InterPro" id="IPR000182">
    <property type="entry name" value="GNAT_dom"/>
</dbReference>
<dbReference type="CDD" id="cd04301">
    <property type="entry name" value="NAT_SF"/>
    <property type="match status" value="1"/>
</dbReference>
<dbReference type="Proteomes" id="UP000235387">
    <property type="component" value="Unassembled WGS sequence"/>
</dbReference>
<dbReference type="InterPro" id="IPR016181">
    <property type="entry name" value="Acyl_CoA_acyltransferase"/>
</dbReference>
<gene>
    <name evidence="4" type="ORF">BCT23_09690</name>
</gene>
<dbReference type="PANTHER" id="PTHR42919:SF8">
    <property type="entry name" value="N-ALPHA-ACETYLTRANSFERASE 50"/>
    <property type="match status" value="1"/>
</dbReference>
<keyword evidence="2" id="KW-0012">Acyltransferase</keyword>
<dbReference type="Pfam" id="PF00583">
    <property type="entry name" value="Acetyltransf_1"/>
    <property type="match status" value="1"/>
</dbReference>
<proteinExistence type="predicted"/>
<name>A0A2N7LFX6_9GAMM</name>
<dbReference type="Gene3D" id="3.40.630.30">
    <property type="match status" value="1"/>
</dbReference>
<evidence type="ECO:0000256" key="2">
    <source>
        <dbReference type="ARBA" id="ARBA00023315"/>
    </source>
</evidence>
<dbReference type="SUPFAM" id="SSF55729">
    <property type="entry name" value="Acyl-CoA N-acyltransferases (Nat)"/>
    <property type="match status" value="1"/>
</dbReference>
<evidence type="ECO:0000313" key="4">
    <source>
        <dbReference type="EMBL" id="PMN94440.1"/>
    </source>
</evidence>
<dbReference type="RefSeq" id="WP_102315963.1">
    <property type="nucleotide sequence ID" value="NZ_MCYQ01000002.1"/>
</dbReference>
<sequence length="168" mass="18939">MQLVVREAKAEIHDAEGIVNILNPIIEEGRYTILDTPFSAEEEVQFIKDFPQNGVFNIAINTQDSIVVGFQNVEPFASYTSAFNHVGIIGTFVDAQYRRQGIATALFNATFLDAKNKGYEKLFAYVRSDNENALATYLRQGFEVVGTAKKHAKIRGEYIDEVLIEKWL</sequence>
<evidence type="ECO:0000256" key="1">
    <source>
        <dbReference type="ARBA" id="ARBA00022679"/>
    </source>
</evidence>